<sequence length="340" mass="36881">MAGACGSTSSTPGTFGYGPQGRVTLPSPWSTDLTAVPRSFKKCKIEVYRASTLASSRLVARSNKFIPEAYVDRASVQVLSFFLGYAGELQFGVGRLQHRSSAIVFSSFKEMVADVGLKLAAKPGRRVLRRLGCKGATMRRHKGCPYGPTNDYLLSSPIGQLLVKSCPHGLHGLNQVEGINDSTFAPDESAEVKLLSQEFEDNGYTYRPVLSCLSWLDGYFRTWAGSLSFPRHPNVTSQARREVRGRHSGSFQGLVWRTLVEAAGPGTTLSYGQLAALCGNPGASRAVGSALRRNPLQLVVPCHRVVRGDGSPGHYSGGSRDRVKHWLLSHEGCPCPVTRR</sequence>
<evidence type="ECO:0000313" key="1">
    <source>
        <dbReference type="EMBL" id="KAG0416445.1"/>
    </source>
</evidence>
<gene>
    <name evidence="1" type="ORF">HPB47_006407</name>
</gene>
<dbReference type="Proteomes" id="UP000805193">
    <property type="component" value="Unassembled WGS sequence"/>
</dbReference>
<protein>
    <submittedName>
        <fullName evidence="1">Uncharacterized protein</fullName>
    </submittedName>
</protein>
<accession>A0AC60PA73</accession>
<organism evidence="1 2">
    <name type="scientific">Ixodes persulcatus</name>
    <name type="common">Taiga tick</name>
    <dbReference type="NCBI Taxonomy" id="34615"/>
    <lineage>
        <taxon>Eukaryota</taxon>
        <taxon>Metazoa</taxon>
        <taxon>Ecdysozoa</taxon>
        <taxon>Arthropoda</taxon>
        <taxon>Chelicerata</taxon>
        <taxon>Arachnida</taxon>
        <taxon>Acari</taxon>
        <taxon>Parasitiformes</taxon>
        <taxon>Ixodida</taxon>
        <taxon>Ixodoidea</taxon>
        <taxon>Ixodidae</taxon>
        <taxon>Ixodinae</taxon>
        <taxon>Ixodes</taxon>
    </lineage>
</organism>
<proteinExistence type="predicted"/>
<keyword evidence="2" id="KW-1185">Reference proteome</keyword>
<name>A0AC60PA73_IXOPE</name>
<reference evidence="1 2" key="1">
    <citation type="journal article" date="2020" name="Cell">
        <title>Large-Scale Comparative Analyses of Tick Genomes Elucidate Their Genetic Diversity and Vector Capacities.</title>
        <authorList>
            <consortium name="Tick Genome and Microbiome Consortium (TIGMIC)"/>
            <person name="Jia N."/>
            <person name="Wang J."/>
            <person name="Shi W."/>
            <person name="Du L."/>
            <person name="Sun Y."/>
            <person name="Zhan W."/>
            <person name="Jiang J.F."/>
            <person name="Wang Q."/>
            <person name="Zhang B."/>
            <person name="Ji P."/>
            <person name="Bell-Sakyi L."/>
            <person name="Cui X.M."/>
            <person name="Yuan T.T."/>
            <person name="Jiang B.G."/>
            <person name="Yang W.F."/>
            <person name="Lam T.T."/>
            <person name="Chang Q.C."/>
            <person name="Ding S.J."/>
            <person name="Wang X.J."/>
            <person name="Zhu J.G."/>
            <person name="Ruan X.D."/>
            <person name="Zhao L."/>
            <person name="Wei J.T."/>
            <person name="Ye R.Z."/>
            <person name="Que T.C."/>
            <person name="Du C.H."/>
            <person name="Zhou Y.H."/>
            <person name="Cheng J.X."/>
            <person name="Dai P.F."/>
            <person name="Guo W.B."/>
            <person name="Han X.H."/>
            <person name="Huang E.J."/>
            <person name="Li L.F."/>
            <person name="Wei W."/>
            <person name="Gao Y.C."/>
            <person name="Liu J.Z."/>
            <person name="Shao H.Z."/>
            <person name="Wang X."/>
            <person name="Wang C.C."/>
            <person name="Yang T.C."/>
            <person name="Huo Q.B."/>
            <person name="Li W."/>
            <person name="Chen H.Y."/>
            <person name="Chen S.E."/>
            <person name="Zhou L.G."/>
            <person name="Ni X.B."/>
            <person name="Tian J.H."/>
            <person name="Sheng Y."/>
            <person name="Liu T."/>
            <person name="Pan Y.S."/>
            <person name="Xia L.Y."/>
            <person name="Li J."/>
            <person name="Zhao F."/>
            <person name="Cao W.C."/>
        </authorList>
    </citation>
    <scope>NUCLEOTIDE SEQUENCE [LARGE SCALE GENOMIC DNA]</scope>
    <source>
        <strain evidence="1">Iper-2018</strain>
    </source>
</reference>
<comment type="caution">
    <text evidence="1">The sequence shown here is derived from an EMBL/GenBank/DDBJ whole genome shotgun (WGS) entry which is preliminary data.</text>
</comment>
<evidence type="ECO:0000313" key="2">
    <source>
        <dbReference type="Proteomes" id="UP000805193"/>
    </source>
</evidence>
<dbReference type="EMBL" id="JABSTQ010010951">
    <property type="protein sequence ID" value="KAG0416445.1"/>
    <property type="molecule type" value="Genomic_DNA"/>
</dbReference>